<dbReference type="OrthoDB" id="3568381at2"/>
<proteinExistence type="predicted"/>
<evidence type="ECO:0000313" key="2">
    <source>
        <dbReference type="Proteomes" id="UP000253790"/>
    </source>
</evidence>
<dbReference type="Proteomes" id="UP000253790">
    <property type="component" value="Chromosome"/>
</dbReference>
<dbReference type="RefSeq" id="WP_114929712.1">
    <property type="nucleotide sequence ID" value="NZ_CP031229.1"/>
</dbReference>
<protein>
    <submittedName>
        <fullName evidence="1">Transcriptional regulator</fullName>
    </submittedName>
</protein>
<sequence>MSSISLLSLHGVRVLGHATARQVGELYGLDPGEVQENLLDAEARGLARRPAYTDGSGWSMTDLGRRQGEQMLSDDLDAHGTRQNVVDGHGRFLPLNERLGPLLTRWQLRPTDDDPLVFNDHLDAGYDRAILRELDRLVAELRNVMAVLAAEVPRFGVHQPRMDAALAQAWDGDHRWVDSPEVAAVNLVWIQLHEDFLATLGITRGTEF</sequence>
<accession>A0A345NQT1</accession>
<organism evidence="1 2">
    <name type="scientific">Ornithinimicrobium avium</name>
    <dbReference type="NCBI Taxonomy" id="2283195"/>
    <lineage>
        <taxon>Bacteria</taxon>
        <taxon>Bacillati</taxon>
        <taxon>Actinomycetota</taxon>
        <taxon>Actinomycetes</taxon>
        <taxon>Micrococcales</taxon>
        <taxon>Ornithinimicrobiaceae</taxon>
        <taxon>Ornithinimicrobium</taxon>
    </lineage>
</organism>
<dbReference type="KEGG" id="orn:DV701_15850"/>
<gene>
    <name evidence="1" type="ORF">DV701_15850</name>
</gene>
<dbReference type="EMBL" id="CP031229">
    <property type="protein sequence ID" value="AXH97389.1"/>
    <property type="molecule type" value="Genomic_DNA"/>
</dbReference>
<dbReference type="AlphaFoldDB" id="A0A345NQT1"/>
<reference evidence="1 2" key="1">
    <citation type="submission" date="2018-07" db="EMBL/GenBank/DDBJ databases">
        <title>Complete genome sequencing of Ornithinimicrobium sp. AMA3305.</title>
        <authorList>
            <person name="Bae J.-W."/>
        </authorList>
    </citation>
    <scope>NUCLEOTIDE SEQUENCE [LARGE SCALE GENOMIC DNA]</scope>
    <source>
        <strain evidence="1 2">AMA3305</strain>
    </source>
</reference>
<evidence type="ECO:0000313" key="1">
    <source>
        <dbReference type="EMBL" id="AXH97389.1"/>
    </source>
</evidence>
<keyword evidence="2" id="KW-1185">Reference proteome</keyword>
<name>A0A345NQT1_9MICO</name>